<dbReference type="Pfam" id="PF20142">
    <property type="entry name" value="Scaffold"/>
    <property type="match status" value="1"/>
</dbReference>
<dbReference type="GO" id="GO:0004180">
    <property type="term" value="F:carboxypeptidase activity"/>
    <property type="evidence" value="ECO:0007669"/>
    <property type="project" value="UniProtKB-ARBA"/>
</dbReference>
<dbReference type="InterPro" id="IPR038063">
    <property type="entry name" value="Transpep_catalytic_dom"/>
</dbReference>
<dbReference type="InterPro" id="IPR036365">
    <property type="entry name" value="PGBD-like_sf"/>
</dbReference>
<keyword evidence="5 7" id="KW-0573">Peptidoglycan synthesis</keyword>
<evidence type="ECO:0000256" key="3">
    <source>
        <dbReference type="ARBA" id="ARBA00022679"/>
    </source>
</evidence>
<evidence type="ECO:0000313" key="9">
    <source>
        <dbReference type="EMBL" id="SEI39832.1"/>
    </source>
</evidence>
<dbReference type="Pfam" id="PF03734">
    <property type="entry name" value="YkuD"/>
    <property type="match status" value="1"/>
</dbReference>
<evidence type="ECO:0000313" key="10">
    <source>
        <dbReference type="Proteomes" id="UP000199702"/>
    </source>
</evidence>
<dbReference type="PANTHER" id="PTHR41533:SF2">
    <property type="entry name" value="BLR7131 PROTEIN"/>
    <property type="match status" value="1"/>
</dbReference>
<keyword evidence="4 7" id="KW-0133">Cell shape</keyword>
<evidence type="ECO:0000256" key="7">
    <source>
        <dbReference type="PROSITE-ProRule" id="PRU01373"/>
    </source>
</evidence>
<dbReference type="STRING" id="402734.SAMN05660918_0339"/>
<feature type="domain" description="L,D-TPase catalytic" evidence="8">
    <location>
        <begin position="302"/>
        <end position="483"/>
    </location>
</feature>
<feature type="active site" description="Proton donor/acceptor" evidence="7">
    <location>
        <position position="433"/>
    </location>
</feature>
<dbReference type="GO" id="GO:0008360">
    <property type="term" value="P:regulation of cell shape"/>
    <property type="evidence" value="ECO:0007669"/>
    <property type="project" value="UniProtKB-UniRule"/>
</dbReference>
<sequence>MKNAYLLSTLLFFLFSCKKTDQNSADLILGKATINAFFKANPESKKIEKEVESFYQNRNFEYAWFTKNGMTQAVSNFQNQLQNYSFAFNDKTFKDEQLDTLISNVKSNYEESKIDVKQRENLELQLTTTFFKYSEKAFAGIKKTPRQLDWFIPRSKKNFQATLESLILKDENDSIYQPVNIYYSKLVEKLILYREIKKKGGFPIIKTDKKALSITQSDPCLIQVKQHLFLSEDLKSNDKTMLFTESLKAAVSNFQQRLGLPETGILDTKTIIEMNKSVDFRIKQMLVNLERLRWVPVEVESDYLLVNIPEYKLHVFKDKKIFWETNVVVGKEANETAIFKGKISRIMLNPYWNIPNSIINKEILPAIKKDKNYLSKNNMEVVSYKGEPMKESSINWNEYTKNVPFIIRQKPGNDNALGEMKFLFPNNFSIYLHDTPSKELFDRNKRDFSHGCIRVENPKKLMLYLLENDKTWTQEKLDEVLKTDTETGISVKPNMPVYIAYFTAWVDHKGNLNFRNDIYNLDDKLAKEIFAD</sequence>
<dbReference type="GO" id="GO:0009252">
    <property type="term" value="P:peptidoglycan biosynthetic process"/>
    <property type="evidence" value="ECO:0007669"/>
    <property type="project" value="UniProtKB-UniPathway"/>
</dbReference>
<comment type="similarity">
    <text evidence="2">Belongs to the YkuD family.</text>
</comment>
<dbReference type="SUPFAM" id="SSF141523">
    <property type="entry name" value="L,D-transpeptidase catalytic domain-like"/>
    <property type="match status" value="1"/>
</dbReference>
<dbReference type="AlphaFoldDB" id="A0A1H6QLF2"/>
<evidence type="ECO:0000256" key="1">
    <source>
        <dbReference type="ARBA" id="ARBA00004752"/>
    </source>
</evidence>
<dbReference type="InterPro" id="IPR005490">
    <property type="entry name" value="LD_TPept_cat_dom"/>
</dbReference>
<accession>A0A1H6QLF2</accession>
<keyword evidence="10" id="KW-1185">Reference proteome</keyword>
<evidence type="ECO:0000256" key="5">
    <source>
        <dbReference type="ARBA" id="ARBA00022984"/>
    </source>
</evidence>
<protein>
    <submittedName>
        <fullName evidence="9">Murein L,D-transpeptidase YcbB/YkuD</fullName>
    </submittedName>
</protein>
<dbReference type="RefSeq" id="WP_091306822.1">
    <property type="nucleotide sequence ID" value="NZ_CBCSJU010000001.1"/>
</dbReference>
<dbReference type="EMBL" id="FNYA01000001">
    <property type="protein sequence ID" value="SEI39832.1"/>
    <property type="molecule type" value="Genomic_DNA"/>
</dbReference>
<dbReference type="CDD" id="cd16913">
    <property type="entry name" value="YkuD_like"/>
    <property type="match status" value="1"/>
</dbReference>
<comment type="pathway">
    <text evidence="1 7">Cell wall biogenesis; peptidoglycan biosynthesis.</text>
</comment>
<dbReference type="PANTHER" id="PTHR41533">
    <property type="entry name" value="L,D-TRANSPEPTIDASE HI_1667-RELATED"/>
    <property type="match status" value="1"/>
</dbReference>
<dbReference type="OrthoDB" id="9778545at2"/>
<keyword evidence="6 7" id="KW-0961">Cell wall biogenesis/degradation</keyword>
<organism evidence="9 10">
    <name type="scientific">Flavobacterium terrigena</name>
    <dbReference type="NCBI Taxonomy" id="402734"/>
    <lineage>
        <taxon>Bacteria</taxon>
        <taxon>Pseudomonadati</taxon>
        <taxon>Bacteroidota</taxon>
        <taxon>Flavobacteriia</taxon>
        <taxon>Flavobacteriales</taxon>
        <taxon>Flavobacteriaceae</taxon>
        <taxon>Flavobacterium</taxon>
    </lineage>
</organism>
<reference evidence="10" key="1">
    <citation type="submission" date="2016-10" db="EMBL/GenBank/DDBJ databases">
        <authorList>
            <person name="Varghese N."/>
            <person name="Submissions S."/>
        </authorList>
    </citation>
    <scope>NUCLEOTIDE SEQUENCE [LARGE SCALE GENOMIC DNA]</scope>
    <source>
        <strain evidence="10">DSM 17934</strain>
    </source>
</reference>
<dbReference type="UniPathway" id="UPA00219"/>
<dbReference type="InterPro" id="IPR045380">
    <property type="entry name" value="LD_TPept_scaffold_dom"/>
</dbReference>
<keyword evidence="3" id="KW-0808">Transferase</keyword>
<evidence type="ECO:0000256" key="2">
    <source>
        <dbReference type="ARBA" id="ARBA00005992"/>
    </source>
</evidence>
<name>A0A1H6QLF2_9FLAO</name>
<dbReference type="PROSITE" id="PS52029">
    <property type="entry name" value="LD_TPASE"/>
    <property type="match status" value="1"/>
</dbReference>
<evidence type="ECO:0000256" key="6">
    <source>
        <dbReference type="ARBA" id="ARBA00023316"/>
    </source>
</evidence>
<gene>
    <name evidence="9" type="ORF">SAMN05660918_0339</name>
</gene>
<evidence type="ECO:0000256" key="4">
    <source>
        <dbReference type="ARBA" id="ARBA00022960"/>
    </source>
</evidence>
<feature type="active site" description="Nucleophile" evidence="7">
    <location>
        <position position="452"/>
    </location>
</feature>
<evidence type="ECO:0000259" key="8">
    <source>
        <dbReference type="PROSITE" id="PS52029"/>
    </source>
</evidence>
<dbReference type="Pfam" id="PF01471">
    <property type="entry name" value="PG_binding_1"/>
    <property type="match status" value="1"/>
</dbReference>
<dbReference type="PROSITE" id="PS51257">
    <property type="entry name" value="PROKAR_LIPOPROTEIN"/>
    <property type="match status" value="1"/>
</dbReference>
<dbReference type="InterPro" id="IPR002477">
    <property type="entry name" value="Peptidoglycan-bd-like"/>
</dbReference>
<dbReference type="GO" id="GO:0016740">
    <property type="term" value="F:transferase activity"/>
    <property type="evidence" value="ECO:0007669"/>
    <property type="project" value="UniProtKB-KW"/>
</dbReference>
<dbReference type="GO" id="GO:0071555">
    <property type="term" value="P:cell wall organization"/>
    <property type="evidence" value="ECO:0007669"/>
    <property type="project" value="UniProtKB-UniRule"/>
</dbReference>
<dbReference type="Gene3D" id="1.10.101.10">
    <property type="entry name" value="PGBD-like superfamily/PGBD"/>
    <property type="match status" value="1"/>
</dbReference>
<dbReference type="SUPFAM" id="SSF47090">
    <property type="entry name" value="PGBD-like"/>
    <property type="match status" value="1"/>
</dbReference>
<dbReference type="InterPro" id="IPR036366">
    <property type="entry name" value="PGBDSf"/>
</dbReference>
<dbReference type="Proteomes" id="UP000199702">
    <property type="component" value="Unassembled WGS sequence"/>
</dbReference>
<proteinExistence type="inferred from homology"/>
<dbReference type="Gene3D" id="2.40.440.10">
    <property type="entry name" value="L,D-transpeptidase catalytic domain-like"/>
    <property type="match status" value="1"/>
</dbReference>
<dbReference type="InterPro" id="IPR052905">
    <property type="entry name" value="LD-transpeptidase_YkuD-like"/>
</dbReference>